<keyword evidence="3" id="KW-0804">Transcription</keyword>
<dbReference type="GO" id="GO:0043565">
    <property type="term" value="F:sequence-specific DNA binding"/>
    <property type="evidence" value="ECO:0007669"/>
    <property type="project" value="InterPro"/>
</dbReference>
<reference evidence="6 7" key="1">
    <citation type="submission" date="2018-04" db="EMBL/GenBank/DDBJ databases">
        <title>Genomic Encyclopedia of Archaeal and Bacterial Type Strains, Phase II (KMG-II): from individual species to whole genera.</title>
        <authorList>
            <person name="Goeker M."/>
        </authorList>
    </citation>
    <scope>NUCLEOTIDE SEQUENCE [LARGE SCALE GENOMIC DNA]</scope>
    <source>
        <strain evidence="6 7">DSM 25521</strain>
    </source>
</reference>
<dbReference type="PANTHER" id="PTHR43130">
    <property type="entry name" value="ARAC-FAMILY TRANSCRIPTIONAL REGULATOR"/>
    <property type="match status" value="1"/>
</dbReference>
<dbReference type="Proteomes" id="UP000241808">
    <property type="component" value="Unassembled WGS sequence"/>
</dbReference>
<evidence type="ECO:0000256" key="2">
    <source>
        <dbReference type="ARBA" id="ARBA00023125"/>
    </source>
</evidence>
<dbReference type="CDD" id="cd03136">
    <property type="entry name" value="GATase1_AraC_ArgR_like"/>
    <property type="match status" value="1"/>
</dbReference>
<dbReference type="SMART" id="SM00342">
    <property type="entry name" value="HTH_ARAC"/>
    <property type="match status" value="1"/>
</dbReference>
<dbReference type="InterPro" id="IPR052158">
    <property type="entry name" value="INH-QAR"/>
</dbReference>
<gene>
    <name evidence="6" type="ORF">C8P69_104318</name>
</gene>
<dbReference type="Gene3D" id="1.10.10.60">
    <property type="entry name" value="Homeodomain-like"/>
    <property type="match status" value="1"/>
</dbReference>
<dbReference type="RefSeq" id="WP_245901995.1">
    <property type="nucleotide sequence ID" value="NZ_JAIESU010000063.1"/>
</dbReference>
<evidence type="ECO:0000313" key="7">
    <source>
        <dbReference type="Proteomes" id="UP000241808"/>
    </source>
</evidence>
<keyword evidence="1" id="KW-0805">Transcription regulation</keyword>
<dbReference type="PROSITE" id="PS01124">
    <property type="entry name" value="HTH_ARAC_FAMILY_2"/>
    <property type="match status" value="1"/>
</dbReference>
<evidence type="ECO:0000256" key="3">
    <source>
        <dbReference type="ARBA" id="ARBA00023163"/>
    </source>
</evidence>
<accession>A0A2T4Z5U5</accession>
<dbReference type="InterPro" id="IPR029062">
    <property type="entry name" value="Class_I_gatase-like"/>
</dbReference>
<dbReference type="EMBL" id="PZZL01000004">
    <property type="protein sequence ID" value="PTM57268.1"/>
    <property type="molecule type" value="Genomic_DNA"/>
</dbReference>
<proteinExistence type="predicted"/>
<keyword evidence="7" id="KW-1185">Reference proteome</keyword>
<dbReference type="AlphaFoldDB" id="A0A2T4Z5U5"/>
<dbReference type="InterPro" id="IPR018062">
    <property type="entry name" value="HTH_AraC-typ_CS"/>
</dbReference>
<dbReference type="InterPro" id="IPR009057">
    <property type="entry name" value="Homeodomain-like_sf"/>
</dbReference>
<evidence type="ECO:0000256" key="4">
    <source>
        <dbReference type="SAM" id="MobiDB-lite"/>
    </source>
</evidence>
<evidence type="ECO:0000256" key="1">
    <source>
        <dbReference type="ARBA" id="ARBA00023015"/>
    </source>
</evidence>
<comment type="caution">
    <text evidence="6">The sequence shown here is derived from an EMBL/GenBank/DDBJ whole genome shotgun (WGS) entry which is preliminary data.</text>
</comment>
<dbReference type="SUPFAM" id="SSF52317">
    <property type="entry name" value="Class I glutamine amidotransferase-like"/>
    <property type="match status" value="1"/>
</dbReference>
<dbReference type="Pfam" id="PF12833">
    <property type="entry name" value="HTH_18"/>
    <property type="match status" value="1"/>
</dbReference>
<protein>
    <submittedName>
        <fullName evidence="6">AraC family transcriptional regulator with amidase-like domain</fullName>
    </submittedName>
</protein>
<dbReference type="PROSITE" id="PS00041">
    <property type="entry name" value="HTH_ARAC_FAMILY_1"/>
    <property type="match status" value="1"/>
</dbReference>
<evidence type="ECO:0000259" key="5">
    <source>
        <dbReference type="PROSITE" id="PS01124"/>
    </source>
</evidence>
<organism evidence="6 7">
    <name type="scientific">Phreatobacter oligotrophus</name>
    <dbReference type="NCBI Taxonomy" id="1122261"/>
    <lineage>
        <taxon>Bacteria</taxon>
        <taxon>Pseudomonadati</taxon>
        <taxon>Pseudomonadota</taxon>
        <taxon>Alphaproteobacteria</taxon>
        <taxon>Hyphomicrobiales</taxon>
        <taxon>Phreatobacteraceae</taxon>
        <taxon>Phreatobacter</taxon>
    </lineage>
</organism>
<dbReference type="GO" id="GO:0003700">
    <property type="term" value="F:DNA-binding transcription factor activity"/>
    <property type="evidence" value="ECO:0007669"/>
    <property type="project" value="InterPro"/>
</dbReference>
<dbReference type="Pfam" id="PF01965">
    <property type="entry name" value="DJ-1_PfpI"/>
    <property type="match status" value="1"/>
</dbReference>
<dbReference type="SUPFAM" id="SSF46689">
    <property type="entry name" value="Homeodomain-like"/>
    <property type="match status" value="2"/>
</dbReference>
<dbReference type="Gene3D" id="3.40.50.880">
    <property type="match status" value="1"/>
</dbReference>
<keyword evidence="2" id="KW-0238">DNA-binding</keyword>
<feature type="region of interest" description="Disordered" evidence="4">
    <location>
        <begin position="1"/>
        <end position="32"/>
    </location>
</feature>
<dbReference type="PANTHER" id="PTHR43130:SF3">
    <property type="entry name" value="HTH-TYPE TRANSCRIPTIONAL REGULATOR RV1931C"/>
    <property type="match status" value="1"/>
</dbReference>
<sequence>MRIAADMSSADTTMPNRDIVSGPPDPRAAPRAVVQGRVPVPAGSRDTPRRIGFLLAPDFAMIAYSCAMEPYRAANALAGRTLYTWKHVSPDGRPALASNGLAIVPDQGLEGPLDVDDLFVCAGGNPTLFDDQATLAWLRAQAHRGIRIGGVSGGPYLLARAGLLSGYRCTLHWEYDPALREEFPNLDITRNLFEIDRNRCTSSGGTAALDMMAALIAAEYGRPLARAVSEWFLHTTIRQSAAPQRMSLRERYDIANPAVLAALERMEAALEEPLAREALAETAGVSLRQLERLFRAHLGRTLREHYLDLRLDRARNLVTQTALPIIEVAFACGFVSAPHFSRAYRARFGLPPTRERRRA</sequence>
<feature type="domain" description="HTH araC/xylS-type" evidence="5">
    <location>
        <begin position="260"/>
        <end position="358"/>
    </location>
</feature>
<name>A0A2T4Z5U5_9HYPH</name>
<dbReference type="InterPro" id="IPR018060">
    <property type="entry name" value="HTH_AraC"/>
</dbReference>
<dbReference type="InterPro" id="IPR002818">
    <property type="entry name" value="DJ-1/PfpI"/>
</dbReference>
<evidence type="ECO:0000313" key="6">
    <source>
        <dbReference type="EMBL" id="PTM57268.1"/>
    </source>
</evidence>